<comment type="similarity">
    <text evidence="1 2">Belongs to the phospholipid scramblase family.</text>
</comment>
<comment type="function">
    <text evidence="2">May mediate accelerated ATP-independent bidirectional transbilayer migration of phospholipids upon binding calcium ions that results in a loss of phospholipid asymmetry in the plasma membrane.</text>
</comment>
<dbReference type="GO" id="GO:0017128">
    <property type="term" value="F:phospholipid scramblase activity"/>
    <property type="evidence" value="ECO:0007669"/>
    <property type="project" value="InterPro"/>
</dbReference>
<protein>
    <recommendedName>
        <fullName evidence="2">Phospholipid scramblase</fullName>
    </recommendedName>
</protein>
<dbReference type="EnsemblMetazoa" id="XM_020008858.1">
    <property type="protein sequence ID" value="XP_019864417.1"/>
    <property type="gene ID" value="LOC100640566"/>
</dbReference>
<organism evidence="3 4">
    <name type="scientific">Amphimedon queenslandica</name>
    <name type="common">Sponge</name>
    <dbReference type="NCBI Taxonomy" id="400682"/>
    <lineage>
        <taxon>Eukaryota</taxon>
        <taxon>Metazoa</taxon>
        <taxon>Porifera</taxon>
        <taxon>Demospongiae</taxon>
        <taxon>Heteroscleromorpha</taxon>
        <taxon>Haplosclerida</taxon>
        <taxon>Niphatidae</taxon>
        <taxon>Amphimedon</taxon>
    </lineage>
</organism>
<gene>
    <name evidence="3" type="primary">100640566</name>
</gene>
<proteinExistence type="inferred from homology"/>
<dbReference type="InterPro" id="IPR005552">
    <property type="entry name" value="Scramblase"/>
</dbReference>
<keyword evidence="2" id="KW-0106">Calcium</keyword>
<evidence type="ECO:0000256" key="1">
    <source>
        <dbReference type="ARBA" id="ARBA00005350"/>
    </source>
</evidence>
<accession>A0AAN0I8G7</accession>
<sequence length="241" mass="27188">MAAAAPPQVQWMPPPQQGLPGCPPGLEYLTQVDQLLVNQQIELLEIMTGFETQNKYKVRNSLGQQVYFAAEDSNCCLRQYCGPSRPFGMQILDNNQREVIHLERPLRCSSWCCFCCLQTMEVQSPPGTVIGFVEQDCSLVYPWFSLKNADGETVLKIKGPLCPCKCCYDVEFQVLSADGTQEVGKISKKWSGLAKEYFTDADNFGVTFPMDLDVKMKAVMLAATFLIDFMFFEDNQNNRNN</sequence>
<comment type="cofactor">
    <cofactor evidence="2">
        <name>Ca(2+)</name>
        <dbReference type="ChEBI" id="CHEBI:29108"/>
    </cofactor>
</comment>
<dbReference type="GO" id="GO:0005886">
    <property type="term" value="C:plasma membrane"/>
    <property type="evidence" value="ECO:0007669"/>
    <property type="project" value="TreeGrafter"/>
</dbReference>
<dbReference type="AlphaFoldDB" id="A0AAN0I8G7"/>
<dbReference type="PANTHER" id="PTHR23248:SF9">
    <property type="entry name" value="PHOSPHOLIPID SCRAMBLASE"/>
    <property type="match status" value="1"/>
</dbReference>
<dbReference type="EnsemblMetazoa" id="XM_003382437.3">
    <property type="protein sequence ID" value="XP_003382485.1"/>
    <property type="gene ID" value="LOC100640566"/>
</dbReference>
<reference evidence="3" key="2">
    <citation type="submission" date="2024-06" db="UniProtKB">
        <authorList>
            <consortium name="EnsemblMetazoa"/>
        </authorList>
    </citation>
    <scope>IDENTIFICATION</scope>
</reference>
<keyword evidence="4" id="KW-1185">Reference proteome</keyword>
<evidence type="ECO:0000256" key="2">
    <source>
        <dbReference type="RuleBase" id="RU363116"/>
    </source>
</evidence>
<dbReference type="Proteomes" id="UP000007879">
    <property type="component" value="Unassembled WGS sequence"/>
</dbReference>
<keyword evidence="2" id="KW-0564">Palmitate</keyword>
<dbReference type="PANTHER" id="PTHR23248">
    <property type="entry name" value="PHOSPHOLIPID SCRAMBLASE-RELATED"/>
    <property type="match status" value="1"/>
</dbReference>
<keyword evidence="2" id="KW-0449">Lipoprotein</keyword>
<reference evidence="4" key="1">
    <citation type="journal article" date="2010" name="Nature">
        <title>The Amphimedon queenslandica genome and the evolution of animal complexity.</title>
        <authorList>
            <person name="Srivastava M."/>
            <person name="Simakov O."/>
            <person name="Chapman J."/>
            <person name="Fahey B."/>
            <person name="Gauthier M.E."/>
            <person name="Mitros T."/>
            <person name="Richards G.S."/>
            <person name="Conaco C."/>
            <person name="Dacre M."/>
            <person name="Hellsten U."/>
            <person name="Larroux C."/>
            <person name="Putnam N.H."/>
            <person name="Stanke M."/>
            <person name="Adamska M."/>
            <person name="Darling A."/>
            <person name="Degnan S.M."/>
            <person name="Oakley T.H."/>
            <person name="Plachetzki D.C."/>
            <person name="Zhai Y."/>
            <person name="Adamski M."/>
            <person name="Calcino A."/>
            <person name="Cummins S.F."/>
            <person name="Goodstein D.M."/>
            <person name="Harris C."/>
            <person name="Jackson D.J."/>
            <person name="Leys S.P."/>
            <person name="Shu S."/>
            <person name="Woodcroft B.J."/>
            <person name="Vervoort M."/>
            <person name="Kosik K.S."/>
            <person name="Manning G."/>
            <person name="Degnan B.M."/>
            <person name="Rokhsar D.S."/>
        </authorList>
    </citation>
    <scope>NUCLEOTIDE SEQUENCE [LARGE SCALE GENOMIC DNA]</scope>
</reference>
<evidence type="ECO:0000313" key="4">
    <source>
        <dbReference type="Proteomes" id="UP000007879"/>
    </source>
</evidence>
<dbReference type="KEGG" id="aqu:100640566"/>
<dbReference type="Pfam" id="PF03803">
    <property type="entry name" value="Scramblase"/>
    <property type="match status" value="1"/>
</dbReference>
<dbReference type="InterPro" id="IPR025659">
    <property type="entry name" value="Tubby-like_C"/>
</dbReference>
<name>A0AAN0I8G7_AMPQE</name>
<evidence type="ECO:0000313" key="3">
    <source>
        <dbReference type="EnsemblMetazoa" id="XP_003382485.1"/>
    </source>
</evidence>
<dbReference type="SUPFAM" id="SSF54518">
    <property type="entry name" value="Tubby C-terminal domain-like"/>
    <property type="match status" value="1"/>
</dbReference>